<evidence type="ECO:0000313" key="3">
    <source>
        <dbReference type="EMBL" id="CAF9913999.1"/>
    </source>
</evidence>
<protein>
    <submittedName>
        <fullName evidence="3">Uncharacterized protein</fullName>
    </submittedName>
</protein>
<feature type="compositionally biased region" description="Polar residues" evidence="1">
    <location>
        <begin position="172"/>
        <end position="195"/>
    </location>
</feature>
<name>A0A8H3EWQ8_9LECA</name>
<dbReference type="AlphaFoldDB" id="A0A8H3EWQ8"/>
<dbReference type="EMBL" id="CAJPDS010000013">
    <property type="protein sequence ID" value="CAF9913999.1"/>
    <property type="molecule type" value="Genomic_DNA"/>
</dbReference>
<feature type="compositionally biased region" description="Polar residues" evidence="1">
    <location>
        <begin position="694"/>
        <end position="710"/>
    </location>
</feature>
<gene>
    <name evidence="3" type="ORF">HETSPECPRED_001716</name>
</gene>
<keyword evidence="4" id="KW-1185">Reference proteome</keyword>
<keyword evidence="2" id="KW-0472">Membrane</keyword>
<reference evidence="3" key="1">
    <citation type="submission" date="2021-03" db="EMBL/GenBank/DDBJ databases">
        <authorList>
            <person name="Tagirdzhanova G."/>
        </authorList>
    </citation>
    <scope>NUCLEOTIDE SEQUENCE</scope>
</reference>
<dbReference type="Proteomes" id="UP000664521">
    <property type="component" value="Unassembled WGS sequence"/>
</dbReference>
<sequence length="935" mass="105276">MPGQKQVMSTTYLHRQDLSSAISWAAYVRCRGLRPTQRCYSWRTKRGSPLDSSNSLPAISYTPSTATHSSKTMYRSYFWRRGHFLNQYTQSPEWRFLSSWRKANDASRCTGGWHNDAGKDRGTGDYDWYGEWQKRHAESLKQFEDFKRMMDEDPYGALFGRRTRAPNEEKTSNQTTTPGNDDAHGSNQRSATATVNACERKPVRDPTRTLKTSPDQTHSSDEICSRSNNSDEFTIDPITMRKIFKTQVPPPPQEVGAKDEFGSFDIPVKTYKVPGQSSPTTRSNENVHPTIRKLKSEGQDWLAQEGFGAAPQAVKSAKARASREISKIESALERHLRKEKGAEGDKGKDTAALTYHTAENRTEDIDLLTASDIRASAGRVSKPSKNTPKEKQERRETLENDYRRRSEKLEKRLDAEVAASKEQSKQKLIQELQDIARDLRRCDAARSAHEQEIKEQKSAMETHEACPTGAKRSGAATAGHNVQPGEGDMALNVHEFASRDRWYKQKAPHASAEAEYKLRQASKDRAFVREIRGIYEDQYGTIDTKHRQEPKKQPAEVSDYPGDAYPGTLYEQPWSANVLNDHPEIDSQGNFPNKRSVLQGHHEQQEFQALSLIGRLFGELRENQALLQDNRAELRKIPTKDESMNLFQSLKAHEQRVMHTLKAAQTLIKGATAEINRAQVGVPSDISLTRKQEPASTATSSEQDLSPEASQHVSTTVYKILAYDPSTQKVLTTKTSTLTASLTEKSLSLSEALSGLENPARFLPHFAGLQNAQYELAAGGPNFLVFKKARQAQPPSELEAPHAEPIEPSRSIPHRYANPIDGTTTQIGNFASPTGFVNYDPPFPMEEALKDPPPIPNVDGRKSKPKDKVRRQEDVFSGSSRRAWHDHHEHNRIKAKSKHRRSIRRRKTFKRMFLVGLLTAGGCYAVGVASEFLRM</sequence>
<keyword evidence="2" id="KW-1133">Transmembrane helix</keyword>
<feature type="region of interest" description="Disordered" evidence="1">
    <location>
        <begin position="685"/>
        <end position="710"/>
    </location>
</feature>
<evidence type="ECO:0000313" key="4">
    <source>
        <dbReference type="Proteomes" id="UP000664521"/>
    </source>
</evidence>
<feature type="region of interest" description="Disordered" evidence="1">
    <location>
        <begin position="794"/>
        <end position="813"/>
    </location>
</feature>
<keyword evidence="2" id="KW-0812">Transmembrane</keyword>
<feature type="region of interest" description="Disordered" evidence="1">
    <location>
        <begin position="158"/>
        <end position="234"/>
    </location>
</feature>
<dbReference type="OrthoDB" id="3946750at2759"/>
<accession>A0A8H3EWQ8</accession>
<feature type="region of interest" description="Disordered" evidence="1">
    <location>
        <begin position="845"/>
        <end position="890"/>
    </location>
</feature>
<feature type="compositionally biased region" description="Basic and acidic residues" evidence="1">
    <location>
        <begin position="387"/>
        <end position="415"/>
    </location>
</feature>
<comment type="caution">
    <text evidence="3">The sequence shown here is derived from an EMBL/GenBank/DDBJ whole genome shotgun (WGS) entry which is preliminary data.</text>
</comment>
<feature type="transmembrane region" description="Helical" evidence="2">
    <location>
        <begin position="912"/>
        <end position="933"/>
    </location>
</feature>
<feature type="compositionally biased region" description="Basic and acidic residues" evidence="1">
    <location>
        <begin position="323"/>
        <end position="349"/>
    </location>
</feature>
<proteinExistence type="predicted"/>
<evidence type="ECO:0000256" key="1">
    <source>
        <dbReference type="SAM" id="MobiDB-lite"/>
    </source>
</evidence>
<feature type="compositionally biased region" description="Basic and acidic residues" evidence="1">
    <location>
        <begin position="198"/>
        <end position="208"/>
    </location>
</feature>
<evidence type="ECO:0000256" key="2">
    <source>
        <dbReference type="SAM" id="Phobius"/>
    </source>
</evidence>
<organism evidence="3 4">
    <name type="scientific">Heterodermia speciosa</name>
    <dbReference type="NCBI Taxonomy" id="116794"/>
    <lineage>
        <taxon>Eukaryota</taxon>
        <taxon>Fungi</taxon>
        <taxon>Dikarya</taxon>
        <taxon>Ascomycota</taxon>
        <taxon>Pezizomycotina</taxon>
        <taxon>Lecanoromycetes</taxon>
        <taxon>OSLEUM clade</taxon>
        <taxon>Lecanoromycetidae</taxon>
        <taxon>Caliciales</taxon>
        <taxon>Physciaceae</taxon>
        <taxon>Heterodermia</taxon>
    </lineage>
</organism>
<feature type="region of interest" description="Disordered" evidence="1">
    <location>
        <begin position="323"/>
        <end position="426"/>
    </location>
</feature>